<comment type="caution">
    <text evidence="2">The sequence shown here is derived from an EMBL/GenBank/DDBJ whole genome shotgun (WGS) entry which is preliminary data.</text>
</comment>
<reference evidence="2 3" key="1">
    <citation type="submission" date="2011-01" db="EMBL/GenBank/DDBJ databases">
        <authorList>
            <person name="Weinstock G."/>
            <person name="Sodergren E."/>
            <person name="Clifton S."/>
            <person name="Fulton L."/>
            <person name="Fulton B."/>
            <person name="Courtney L."/>
            <person name="Fronick C."/>
            <person name="Harrison M."/>
            <person name="Strong C."/>
            <person name="Farmer C."/>
            <person name="Delahaunty K."/>
            <person name="Markovic C."/>
            <person name="Hall O."/>
            <person name="Minx P."/>
            <person name="Tomlinson C."/>
            <person name="Mitreva M."/>
            <person name="Hou S."/>
            <person name="Chen J."/>
            <person name="Wollam A."/>
            <person name="Pepin K.H."/>
            <person name="Johnson M."/>
            <person name="Bhonagiri V."/>
            <person name="Zhang X."/>
            <person name="Suruliraj S."/>
            <person name="Warren W."/>
            <person name="Chinwalla A."/>
            <person name="Mardis E.R."/>
            <person name="Wilson R.K."/>
        </authorList>
    </citation>
    <scope>NUCLEOTIDE SEQUENCE [LARGE SCALE GENOMIC DNA]</scope>
    <source>
        <strain evidence="2 3">YIT 12067</strain>
    </source>
</reference>
<dbReference type="HOGENOM" id="CLU_2718809_0_0_9"/>
<name>E8LEW7_9FIRM</name>
<dbReference type="EMBL" id="AEVN01000063">
    <property type="protein sequence ID" value="EFY04618.1"/>
    <property type="molecule type" value="Genomic_DNA"/>
</dbReference>
<evidence type="ECO:0000256" key="1">
    <source>
        <dbReference type="SAM" id="Phobius"/>
    </source>
</evidence>
<feature type="transmembrane region" description="Helical" evidence="1">
    <location>
        <begin position="12"/>
        <end position="28"/>
    </location>
</feature>
<protein>
    <submittedName>
        <fullName evidence="2">Uncharacterized protein</fullName>
    </submittedName>
</protein>
<keyword evidence="3" id="KW-1185">Reference proteome</keyword>
<sequence length="72" mass="8701">MNTLRKYHEKNSLLLFIVWGSCNCFVYYSTDFAEIVYSKILILYTFDFLTQALFEEAVWQMVVVCRMLLHKY</sequence>
<keyword evidence="1" id="KW-0472">Membrane</keyword>
<accession>E8LEW7</accession>
<organism evidence="2 3">
    <name type="scientific">Phascolarctobacterium succinatutens YIT 12067</name>
    <dbReference type="NCBI Taxonomy" id="626939"/>
    <lineage>
        <taxon>Bacteria</taxon>
        <taxon>Bacillati</taxon>
        <taxon>Bacillota</taxon>
        <taxon>Negativicutes</taxon>
        <taxon>Acidaminococcales</taxon>
        <taxon>Acidaminococcaceae</taxon>
        <taxon>Phascolarctobacterium</taxon>
    </lineage>
</organism>
<gene>
    <name evidence="2" type="ORF">HMPREF9443_01400</name>
</gene>
<dbReference type="PROSITE" id="PS51257">
    <property type="entry name" value="PROKAR_LIPOPROTEIN"/>
    <property type="match status" value="1"/>
</dbReference>
<proteinExistence type="predicted"/>
<dbReference type="Proteomes" id="UP000004923">
    <property type="component" value="Unassembled WGS sequence"/>
</dbReference>
<evidence type="ECO:0000313" key="2">
    <source>
        <dbReference type="EMBL" id="EFY04618.1"/>
    </source>
</evidence>
<keyword evidence="1" id="KW-0812">Transmembrane</keyword>
<keyword evidence="1" id="KW-1133">Transmembrane helix</keyword>
<dbReference type="AlphaFoldDB" id="E8LEW7"/>
<evidence type="ECO:0000313" key="3">
    <source>
        <dbReference type="Proteomes" id="UP000004923"/>
    </source>
</evidence>